<evidence type="ECO:0000313" key="2">
    <source>
        <dbReference type="EMBL" id="OAX85247.1"/>
    </source>
</evidence>
<comment type="caution">
    <text evidence="2">The sequence shown here is derived from an EMBL/GenBank/DDBJ whole genome shotgun (WGS) entry which is preliminary data.</text>
</comment>
<dbReference type="AlphaFoldDB" id="A0A1B7P8K6"/>
<proteinExistence type="predicted"/>
<feature type="chain" id="PRO_5008598477" description="Hydrophobin" evidence="1">
    <location>
        <begin position="20"/>
        <end position="130"/>
    </location>
</feature>
<feature type="signal peptide" evidence="1">
    <location>
        <begin position="1"/>
        <end position="19"/>
    </location>
</feature>
<keyword evidence="1" id="KW-0732">Signal</keyword>
<gene>
    <name evidence="2" type="ORF">ACJ72_00369</name>
</gene>
<reference evidence="2 3" key="1">
    <citation type="submission" date="2015-07" db="EMBL/GenBank/DDBJ databases">
        <title>Emmonsia species relationships and genome sequence.</title>
        <authorList>
            <person name="Cuomo C.A."/>
            <person name="Schwartz I.S."/>
            <person name="Kenyon C."/>
            <person name="de Hoog G.S."/>
            <person name="Govender N.P."/>
            <person name="Botha A."/>
            <person name="Moreno L."/>
            <person name="de Vries M."/>
            <person name="Munoz J.F."/>
            <person name="Stielow J.B."/>
        </authorList>
    </citation>
    <scope>NUCLEOTIDE SEQUENCE [LARGE SCALE GENOMIC DNA]</scope>
    <source>
        <strain evidence="2 3">CBS 136260</strain>
    </source>
</reference>
<keyword evidence="3" id="KW-1185">Reference proteome</keyword>
<name>A0A1B7P8K6_9EURO</name>
<dbReference type="Proteomes" id="UP000091918">
    <property type="component" value="Unassembled WGS sequence"/>
</dbReference>
<sequence length="130" mass="13853">MYIAKPFAFLLVHIALSNAAGCGDAQACIGTETCITVTRTAPSTTTITTCAPTPTCLHRAVHLEVVPNFAVLDTARLPSVDQQIPSGQTVRRTWGIVNVIRSAATRTNAWITSAARRKFPAAMSGLPDEM</sequence>
<dbReference type="EMBL" id="LGUA01000019">
    <property type="protein sequence ID" value="OAX85247.1"/>
    <property type="molecule type" value="Genomic_DNA"/>
</dbReference>
<dbReference type="OrthoDB" id="4507040at2759"/>
<accession>A0A1B7P8K6</accession>
<organism evidence="2 3">
    <name type="scientific">Emergomyces africanus</name>
    <dbReference type="NCBI Taxonomy" id="1955775"/>
    <lineage>
        <taxon>Eukaryota</taxon>
        <taxon>Fungi</taxon>
        <taxon>Dikarya</taxon>
        <taxon>Ascomycota</taxon>
        <taxon>Pezizomycotina</taxon>
        <taxon>Eurotiomycetes</taxon>
        <taxon>Eurotiomycetidae</taxon>
        <taxon>Onygenales</taxon>
        <taxon>Ajellomycetaceae</taxon>
        <taxon>Emergomyces</taxon>
    </lineage>
</organism>
<evidence type="ECO:0000313" key="3">
    <source>
        <dbReference type="Proteomes" id="UP000091918"/>
    </source>
</evidence>
<evidence type="ECO:0008006" key="4">
    <source>
        <dbReference type="Google" id="ProtNLM"/>
    </source>
</evidence>
<protein>
    <recommendedName>
        <fullName evidence="4">Hydrophobin</fullName>
    </recommendedName>
</protein>
<evidence type="ECO:0000256" key="1">
    <source>
        <dbReference type="SAM" id="SignalP"/>
    </source>
</evidence>